<dbReference type="PANTHER" id="PTHR47926:SF386">
    <property type="entry name" value="PENTATRICOPEPTIDE REPEAT-CONTAINING PROTEIN"/>
    <property type="match status" value="1"/>
</dbReference>
<dbReference type="Proteomes" id="UP000230069">
    <property type="component" value="Unassembled WGS sequence"/>
</dbReference>
<name>A0A2G5DFN9_AQUCA</name>
<sequence length="462" mass="52343">MSNFQSFNHFLHLCLQNKNLKATKTFHAHFLRTGSVFITSLHTKLILSYATSLPNSKFETLTILYNSIDPTNAFPFNTILTHFSRNNLPFLALRTLSFMHLNGVPLDSYSLCTSLKASSFRKSTTQFGKQIHTHVIKLGFMSSVYVGSALIDLYVKSLLIGDASKVFDEIPMKNSVCANALLSGYEEAHMWNESLDLIWLMRRLRLMYDRFTLSAILRVSASLSMIEVGRQAHGYSIRTIFDVEEDLYLQSSLIEMYGKCGFVEKAQNVFSLMGIRREEKRKRDVVLWTSMIGVYGRNGRFRDVIALFKDMLMEEVRPDGLVFLTVITACGYTGNLKLGLDYFESMVRNFGLEPDVEHYSCVVDMLCRAGELEKAFELANVMPFESSVSMWGALLTASMNCGNVEIGKLAAQRALNRDPQNAGIYVLLSNLYAKVGMWSEIRELRETMKARGLTKDTGCSWI</sequence>
<dbReference type="InterPro" id="IPR046960">
    <property type="entry name" value="PPR_At4g14850-like_plant"/>
</dbReference>
<dbReference type="InParanoid" id="A0A2G5DFN9"/>
<dbReference type="PROSITE" id="PS51375">
    <property type="entry name" value="PPR"/>
    <property type="match status" value="2"/>
</dbReference>
<dbReference type="SUPFAM" id="SSF48452">
    <property type="entry name" value="TPR-like"/>
    <property type="match status" value="1"/>
</dbReference>
<organism evidence="3 4">
    <name type="scientific">Aquilegia coerulea</name>
    <name type="common">Rocky mountain columbine</name>
    <dbReference type="NCBI Taxonomy" id="218851"/>
    <lineage>
        <taxon>Eukaryota</taxon>
        <taxon>Viridiplantae</taxon>
        <taxon>Streptophyta</taxon>
        <taxon>Embryophyta</taxon>
        <taxon>Tracheophyta</taxon>
        <taxon>Spermatophyta</taxon>
        <taxon>Magnoliopsida</taxon>
        <taxon>Ranunculales</taxon>
        <taxon>Ranunculaceae</taxon>
        <taxon>Thalictroideae</taxon>
        <taxon>Aquilegia</taxon>
    </lineage>
</organism>
<dbReference type="InterPro" id="IPR002885">
    <property type="entry name" value="PPR_rpt"/>
</dbReference>
<dbReference type="FunFam" id="1.25.40.10:FF:000755">
    <property type="entry name" value="Pentatricopeptide repeat-containing protein"/>
    <property type="match status" value="1"/>
</dbReference>
<evidence type="ECO:0008006" key="5">
    <source>
        <dbReference type="Google" id="ProtNLM"/>
    </source>
</evidence>
<dbReference type="InterPro" id="IPR046848">
    <property type="entry name" value="E_motif"/>
</dbReference>
<dbReference type="Pfam" id="PF01535">
    <property type="entry name" value="PPR"/>
    <property type="match status" value="3"/>
</dbReference>
<dbReference type="Pfam" id="PF12854">
    <property type="entry name" value="PPR_1"/>
    <property type="match status" value="1"/>
</dbReference>
<dbReference type="InterPro" id="IPR011990">
    <property type="entry name" value="TPR-like_helical_dom_sf"/>
</dbReference>
<dbReference type="Gene3D" id="1.25.40.10">
    <property type="entry name" value="Tetratricopeptide repeat domain"/>
    <property type="match status" value="2"/>
</dbReference>
<evidence type="ECO:0000313" key="4">
    <source>
        <dbReference type="Proteomes" id="UP000230069"/>
    </source>
</evidence>
<reference evidence="3 4" key="1">
    <citation type="submission" date="2017-09" db="EMBL/GenBank/DDBJ databases">
        <title>WGS assembly of Aquilegia coerulea Goldsmith.</title>
        <authorList>
            <person name="Hodges S."/>
            <person name="Kramer E."/>
            <person name="Nordborg M."/>
            <person name="Tomkins J."/>
            <person name="Borevitz J."/>
            <person name="Derieg N."/>
            <person name="Yan J."/>
            <person name="Mihaltcheva S."/>
            <person name="Hayes R.D."/>
            <person name="Rokhsar D."/>
        </authorList>
    </citation>
    <scope>NUCLEOTIDE SEQUENCE [LARGE SCALE GENOMIC DNA]</scope>
    <source>
        <strain evidence="4">cv. Goldsmith</strain>
    </source>
</reference>
<dbReference type="EMBL" id="KZ305038">
    <property type="protein sequence ID" value="PIA42027.1"/>
    <property type="molecule type" value="Genomic_DNA"/>
</dbReference>
<keyword evidence="1" id="KW-0677">Repeat</keyword>
<dbReference type="Pfam" id="PF20431">
    <property type="entry name" value="E_motif"/>
    <property type="match status" value="1"/>
</dbReference>
<dbReference type="Pfam" id="PF13041">
    <property type="entry name" value="PPR_2"/>
    <property type="match status" value="1"/>
</dbReference>
<dbReference type="NCBIfam" id="TIGR00756">
    <property type="entry name" value="PPR"/>
    <property type="match status" value="3"/>
</dbReference>
<evidence type="ECO:0000256" key="2">
    <source>
        <dbReference type="PROSITE-ProRule" id="PRU00708"/>
    </source>
</evidence>
<evidence type="ECO:0000313" key="3">
    <source>
        <dbReference type="EMBL" id="PIA42027.1"/>
    </source>
</evidence>
<dbReference type="AlphaFoldDB" id="A0A2G5DFN9"/>
<feature type="repeat" description="PPR" evidence="2">
    <location>
        <begin position="355"/>
        <end position="389"/>
    </location>
</feature>
<protein>
    <recommendedName>
        <fullName evidence="5">Pentacotripeptide-repeat region of PRORP domain-containing protein</fullName>
    </recommendedName>
</protein>
<gene>
    <name evidence="3" type="ORF">AQUCO_02100101v1</name>
</gene>
<accession>A0A2G5DFN9</accession>
<dbReference type="OrthoDB" id="1917168at2759"/>
<keyword evidence="4" id="KW-1185">Reference proteome</keyword>
<feature type="repeat" description="PPR" evidence="2">
    <location>
        <begin position="284"/>
        <end position="318"/>
    </location>
</feature>
<dbReference type="GO" id="GO:0009451">
    <property type="term" value="P:RNA modification"/>
    <property type="evidence" value="ECO:0007669"/>
    <property type="project" value="InterPro"/>
</dbReference>
<dbReference type="PANTHER" id="PTHR47926">
    <property type="entry name" value="PENTATRICOPEPTIDE REPEAT-CONTAINING PROTEIN"/>
    <property type="match status" value="1"/>
</dbReference>
<dbReference type="GO" id="GO:0003723">
    <property type="term" value="F:RNA binding"/>
    <property type="evidence" value="ECO:0007669"/>
    <property type="project" value="InterPro"/>
</dbReference>
<dbReference type="STRING" id="218851.A0A2G5DFN9"/>
<proteinExistence type="predicted"/>
<evidence type="ECO:0000256" key="1">
    <source>
        <dbReference type="ARBA" id="ARBA00022737"/>
    </source>
</evidence>
<dbReference type="FunFam" id="1.25.40.10:FF:000525">
    <property type="entry name" value="Pentatricopeptide (PPR) repeat-containing protein-like"/>
    <property type="match status" value="1"/>
</dbReference>